<dbReference type="Pfam" id="PF06998">
    <property type="entry name" value="DUF1307"/>
    <property type="match status" value="1"/>
</dbReference>
<comment type="caution">
    <text evidence="2">The sequence shown here is derived from an EMBL/GenBank/DDBJ whole genome shotgun (WGS) entry which is preliminary data.</text>
</comment>
<gene>
    <name evidence="2" type="ORF">HMPREF9488_00654</name>
</gene>
<dbReference type="InterPro" id="IPR009736">
    <property type="entry name" value="DUF1307"/>
</dbReference>
<dbReference type="STRING" id="100884.GCA_000269565_01053"/>
<dbReference type="InterPro" id="IPR036699">
    <property type="entry name" value="YehR-like_sf"/>
</dbReference>
<accession>E7G7E0</accession>
<proteinExistence type="predicted"/>
<keyword evidence="3" id="KW-1185">Reference proteome</keyword>
<dbReference type="EMBL" id="ADKX01000009">
    <property type="protein sequence ID" value="EFW06015.1"/>
    <property type="molecule type" value="Genomic_DNA"/>
</dbReference>
<evidence type="ECO:0000256" key="1">
    <source>
        <dbReference type="SAM" id="SignalP"/>
    </source>
</evidence>
<dbReference type="GeneID" id="78228935"/>
<feature type="signal peptide" evidence="1">
    <location>
        <begin position="1"/>
        <end position="19"/>
    </location>
</feature>
<dbReference type="Gene3D" id="3.30.1830.10">
    <property type="entry name" value="YehR-like"/>
    <property type="match status" value="1"/>
</dbReference>
<dbReference type="AlphaFoldDB" id="E7G7E0"/>
<dbReference type="SUPFAM" id="SSF160704">
    <property type="entry name" value="YehR-like"/>
    <property type="match status" value="1"/>
</dbReference>
<keyword evidence="1" id="KW-0732">Signal</keyword>
<dbReference type="HOGENOM" id="CLU_1701271_0_0_9"/>
<feature type="chain" id="PRO_5038717514" description="DUF1307 domain-containing protein" evidence="1">
    <location>
        <begin position="20"/>
        <end position="152"/>
    </location>
</feature>
<organism evidence="2 3">
    <name type="scientific">Coprobacillus cateniformis</name>
    <dbReference type="NCBI Taxonomy" id="100884"/>
    <lineage>
        <taxon>Bacteria</taxon>
        <taxon>Bacillati</taxon>
        <taxon>Bacillota</taxon>
        <taxon>Erysipelotrichia</taxon>
        <taxon>Erysipelotrichales</taxon>
        <taxon>Coprobacillaceae</taxon>
        <taxon>Coprobacillus</taxon>
    </lineage>
</organism>
<protein>
    <recommendedName>
        <fullName evidence="4">DUF1307 domain-containing protein</fullName>
    </recommendedName>
</protein>
<name>E7G7E0_9FIRM</name>
<reference evidence="2 3" key="1">
    <citation type="submission" date="2010-12" db="EMBL/GenBank/DDBJ databases">
        <title>The Genome Sequence of Coprobacillus sp. strain 29_1.</title>
        <authorList>
            <consortium name="The Broad Institute Genome Sequencing Platform"/>
            <person name="Earl A."/>
            <person name="Ward D."/>
            <person name="Feldgarden M."/>
            <person name="Gevers D."/>
            <person name="Daigneault M."/>
            <person name="Sibley C.D."/>
            <person name="White A."/>
            <person name="Strauss J."/>
            <person name="Allen-Vercoe E."/>
            <person name="Young S.K."/>
            <person name="Zeng Q."/>
            <person name="Gargeya S."/>
            <person name="Fitzgerald M."/>
            <person name="Haas B."/>
            <person name="Abouelleil A."/>
            <person name="Alvarado L."/>
            <person name="Arachchi H.M."/>
            <person name="Berlin A."/>
            <person name="Brown A."/>
            <person name="Chapman S.B."/>
            <person name="Chen Z."/>
            <person name="Dunbar C."/>
            <person name="Freedman E."/>
            <person name="Gearin G."/>
            <person name="Gellesch M."/>
            <person name="Goldberg J."/>
            <person name="Griggs A."/>
            <person name="Gujja S."/>
            <person name="Heilman E."/>
            <person name="Heiman D."/>
            <person name="Howarth C."/>
            <person name="Larson L."/>
            <person name="Lui A."/>
            <person name="MacDonald P.J.P."/>
            <person name="Mehta T."/>
            <person name="Montmayeur A."/>
            <person name="Murphy C."/>
            <person name="Neiman D."/>
            <person name="Pearson M."/>
            <person name="Priest M."/>
            <person name="Roberts A."/>
            <person name="Saif S."/>
            <person name="Shea T."/>
            <person name="Shenoy N."/>
            <person name="Sisk P."/>
            <person name="Stolte C."/>
            <person name="Sykes S."/>
            <person name="White J."/>
            <person name="Yandava C."/>
            <person name="Nusbaum C."/>
            <person name="Birren B."/>
        </authorList>
    </citation>
    <scope>NUCLEOTIDE SEQUENCE [LARGE SCALE GENOMIC DNA]</scope>
    <source>
        <strain evidence="2 3">29_1</strain>
    </source>
</reference>
<dbReference type="Proteomes" id="UP000003157">
    <property type="component" value="Unassembled WGS sequence"/>
</dbReference>
<evidence type="ECO:0000313" key="2">
    <source>
        <dbReference type="EMBL" id="EFW06015.1"/>
    </source>
</evidence>
<dbReference type="RefSeq" id="WP_008787770.1">
    <property type="nucleotide sequence ID" value="NZ_AKCB01000001.1"/>
</dbReference>
<evidence type="ECO:0008006" key="4">
    <source>
        <dbReference type="Google" id="ProtNLM"/>
    </source>
</evidence>
<sequence>MKRLLKLGMCIMIAAVVLNGCGGGDSKIETVVYEGEINGTKISSTINYLGDRVLKQKTVSVMNFADLGITKDEMEQTVEQYKKLYDIKGVNYRADITGDKITETTIIDYETADFYDLKAAKIITGAKKDGKILYVSYEQTVKNLESTGLTKK</sequence>
<dbReference type="eggNOG" id="COG4808">
    <property type="taxonomic scope" value="Bacteria"/>
</dbReference>
<evidence type="ECO:0000313" key="3">
    <source>
        <dbReference type="Proteomes" id="UP000003157"/>
    </source>
</evidence>